<dbReference type="PRINTS" id="PR00778">
    <property type="entry name" value="HTHARSR"/>
</dbReference>
<comment type="caution">
    <text evidence="3">The sequence shown here is derived from an EMBL/GenBank/DDBJ whole genome shotgun (WGS) entry which is preliminary data.</text>
</comment>
<dbReference type="InterPro" id="IPR036390">
    <property type="entry name" value="WH_DNA-bd_sf"/>
</dbReference>
<dbReference type="NCBIfam" id="NF033788">
    <property type="entry name" value="HTH_metalloreg"/>
    <property type="match status" value="1"/>
</dbReference>
<reference evidence="2" key="3">
    <citation type="submission" date="2024-05" db="EMBL/GenBank/DDBJ databases">
        <title>Yangia mangrovi SAOS 153D genome.</title>
        <authorList>
            <person name="Verma A."/>
            <person name="Pal Y."/>
            <person name="Sundharam S."/>
            <person name="Bisht B."/>
            <person name="Srinivasan K."/>
        </authorList>
    </citation>
    <scope>NUCLEOTIDE SEQUENCE</scope>
    <source>
        <strain evidence="2">SAOS 153D</strain>
    </source>
</reference>
<dbReference type="Proteomes" id="UP000217448">
    <property type="component" value="Unassembled WGS sequence"/>
</dbReference>
<dbReference type="PANTHER" id="PTHR38600">
    <property type="entry name" value="TRANSCRIPTIONAL REGULATORY PROTEIN"/>
    <property type="match status" value="1"/>
</dbReference>
<evidence type="ECO:0000313" key="3">
    <source>
        <dbReference type="EMBL" id="PBD19295.1"/>
    </source>
</evidence>
<dbReference type="InterPro" id="IPR001845">
    <property type="entry name" value="HTH_ArsR_DNA-bd_dom"/>
</dbReference>
<dbReference type="Gene3D" id="1.10.10.10">
    <property type="entry name" value="Winged helix-like DNA-binding domain superfamily/Winged helix DNA-binding domain"/>
    <property type="match status" value="1"/>
</dbReference>
<dbReference type="SUPFAM" id="SSF46785">
    <property type="entry name" value="Winged helix' DNA-binding domain"/>
    <property type="match status" value="1"/>
</dbReference>
<dbReference type="GO" id="GO:0003700">
    <property type="term" value="F:DNA-binding transcription factor activity"/>
    <property type="evidence" value="ECO:0007669"/>
    <property type="project" value="InterPro"/>
</dbReference>
<dbReference type="PANTHER" id="PTHR38600:SF2">
    <property type="entry name" value="SLL0088 PROTEIN"/>
    <property type="match status" value="1"/>
</dbReference>
<dbReference type="Pfam" id="PF12840">
    <property type="entry name" value="HTH_20"/>
    <property type="match status" value="1"/>
</dbReference>
<dbReference type="EMBL" id="NTHN02000005">
    <property type="protein sequence ID" value="MCT4369599.1"/>
    <property type="molecule type" value="Genomic_DNA"/>
</dbReference>
<proteinExistence type="predicted"/>
<evidence type="ECO:0000313" key="2">
    <source>
        <dbReference type="EMBL" id="MCT4369599.1"/>
    </source>
</evidence>
<organism evidence="3">
    <name type="scientific">Alloyangia mangrovi</name>
    <dbReference type="NCBI Taxonomy" id="1779329"/>
    <lineage>
        <taxon>Bacteria</taxon>
        <taxon>Pseudomonadati</taxon>
        <taxon>Pseudomonadota</taxon>
        <taxon>Alphaproteobacteria</taxon>
        <taxon>Rhodobacterales</taxon>
        <taxon>Roseobacteraceae</taxon>
        <taxon>Alloyangia</taxon>
    </lineage>
</organism>
<evidence type="ECO:0000313" key="4">
    <source>
        <dbReference type="Proteomes" id="UP000217448"/>
    </source>
</evidence>
<keyword evidence="4" id="KW-1185">Reference proteome</keyword>
<dbReference type="InterPro" id="IPR011991">
    <property type="entry name" value="ArsR-like_HTH"/>
</dbReference>
<dbReference type="AlphaFoldDB" id="A0A2A3JVS3"/>
<reference evidence="4" key="2">
    <citation type="submission" date="2023-07" db="EMBL/GenBank/DDBJ databases">
        <title>Yangia mangrovi SAOS 153D genome.</title>
        <authorList>
            <person name="Verma A."/>
            <person name="Pal Y."/>
            <person name="Sundharam S."/>
            <person name="Bisht B."/>
            <person name="Srinivasan K."/>
        </authorList>
    </citation>
    <scope>NUCLEOTIDE SEQUENCE [LARGE SCALE GENOMIC DNA]</scope>
    <source>
        <strain evidence="4">SAOS 153D</strain>
    </source>
</reference>
<dbReference type="SMART" id="SM00418">
    <property type="entry name" value="HTH_ARSR"/>
    <property type="match status" value="1"/>
</dbReference>
<accession>A0A2A3JVS3</accession>
<evidence type="ECO:0000259" key="1">
    <source>
        <dbReference type="PROSITE" id="PS50987"/>
    </source>
</evidence>
<sequence>MAKFDSLLDLHFAALADPTRRAILARLARGRASVSELAAPHDMALPSFMAHLRKLEDAGLVISTKEGRVRHCELSPEAFAPVQDWLGAQRAIWEGRLNRLDDYVTRLMKERKT</sequence>
<dbReference type="PROSITE" id="PS50987">
    <property type="entry name" value="HTH_ARSR_2"/>
    <property type="match status" value="1"/>
</dbReference>
<dbReference type="RefSeq" id="WP_095882158.1">
    <property type="nucleotide sequence ID" value="NZ_NTHN02000005.1"/>
</dbReference>
<name>A0A2A3JVS3_9RHOB</name>
<protein>
    <submittedName>
        <fullName evidence="2 3">Transcriptional regulator</fullName>
    </submittedName>
</protein>
<dbReference type="EMBL" id="NTHN01000147">
    <property type="protein sequence ID" value="PBD19295.1"/>
    <property type="molecule type" value="Genomic_DNA"/>
</dbReference>
<dbReference type="OrthoDB" id="9790747at2"/>
<feature type="domain" description="HTH arsR-type" evidence="1">
    <location>
        <begin position="1"/>
        <end position="113"/>
    </location>
</feature>
<reference evidence="3" key="1">
    <citation type="submission" date="2017-09" db="EMBL/GenBank/DDBJ databases">
        <title>Yangia sp. SAOS 153D whole genome sequencing.</title>
        <authorList>
            <person name="Verma A."/>
            <person name="Krishnamurthi S."/>
        </authorList>
    </citation>
    <scope>NUCLEOTIDE SEQUENCE [LARGE SCALE GENOMIC DNA]</scope>
    <source>
        <strain evidence="3">SAOS 153D</strain>
    </source>
</reference>
<dbReference type="InterPro" id="IPR036388">
    <property type="entry name" value="WH-like_DNA-bd_sf"/>
</dbReference>
<dbReference type="CDD" id="cd00090">
    <property type="entry name" value="HTH_ARSR"/>
    <property type="match status" value="1"/>
</dbReference>
<gene>
    <name evidence="2" type="ORF">CLG85_004265</name>
    <name evidence="3" type="ORF">CLG85_10185</name>
</gene>